<proteinExistence type="predicted"/>
<evidence type="ECO:0000313" key="2">
    <source>
        <dbReference type="Proteomes" id="UP000314294"/>
    </source>
</evidence>
<dbReference type="EMBL" id="SRLO01000334">
    <property type="protein sequence ID" value="TNN60407.1"/>
    <property type="molecule type" value="Genomic_DNA"/>
</dbReference>
<gene>
    <name evidence="1" type="ORF">EYF80_029396</name>
</gene>
<dbReference type="AlphaFoldDB" id="A0A4Z2H3H5"/>
<dbReference type="Proteomes" id="UP000314294">
    <property type="component" value="Unassembled WGS sequence"/>
</dbReference>
<evidence type="ECO:0000313" key="1">
    <source>
        <dbReference type="EMBL" id="TNN60407.1"/>
    </source>
</evidence>
<name>A0A4Z2H3H5_9TELE</name>
<keyword evidence="2" id="KW-1185">Reference proteome</keyword>
<organism evidence="1 2">
    <name type="scientific">Liparis tanakae</name>
    <name type="common">Tanaka's snailfish</name>
    <dbReference type="NCBI Taxonomy" id="230148"/>
    <lineage>
        <taxon>Eukaryota</taxon>
        <taxon>Metazoa</taxon>
        <taxon>Chordata</taxon>
        <taxon>Craniata</taxon>
        <taxon>Vertebrata</taxon>
        <taxon>Euteleostomi</taxon>
        <taxon>Actinopterygii</taxon>
        <taxon>Neopterygii</taxon>
        <taxon>Teleostei</taxon>
        <taxon>Neoteleostei</taxon>
        <taxon>Acanthomorphata</taxon>
        <taxon>Eupercaria</taxon>
        <taxon>Perciformes</taxon>
        <taxon>Cottioidei</taxon>
        <taxon>Cottales</taxon>
        <taxon>Liparidae</taxon>
        <taxon>Liparis</taxon>
    </lineage>
</organism>
<accession>A0A4Z2H3H5</accession>
<comment type="caution">
    <text evidence="1">The sequence shown here is derived from an EMBL/GenBank/DDBJ whole genome shotgun (WGS) entry which is preliminary data.</text>
</comment>
<sequence length="85" mass="9676">MLALRQHQHVSTQSLWTCSLNEWNYVFGPQSPETLSSQPEYIGVSQFKVHRVQTFVLLESGLLSPDSGGRDNGRTVFLRLEQQLT</sequence>
<reference evidence="1 2" key="1">
    <citation type="submission" date="2019-03" db="EMBL/GenBank/DDBJ databases">
        <title>First draft genome of Liparis tanakae, snailfish: a comprehensive survey of snailfish specific genes.</title>
        <authorList>
            <person name="Kim W."/>
            <person name="Song I."/>
            <person name="Jeong J.-H."/>
            <person name="Kim D."/>
            <person name="Kim S."/>
            <person name="Ryu S."/>
            <person name="Song J.Y."/>
            <person name="Lee S.K."/>
        </authorList>
    </citation>
    <scope>NUCLEOTIDE SEQUENCE [LARGE SCALE GENOMIC DNA]</scope>
    <source>
        <tissue evidence="1">Muscle</tissue>
    </source>
</reference>
<protein>
    <submittedName>
        <fullName evidence="1">Uncharacterized protein</fullName>
    </submittedName>
</protein>